<dbReference type="eggNOG" id="COG2194">
    <property type="taxonomic scope" value="Bacteria"/>
</dbReference>
<dbReference type="InterPro" id="IPR058130">
    <property type="entry name" value="PEA_transf_C"/>
</dbReference>
<dbReference type="InterPro" id="IPR017850">
    <property type="entry name" value="Alkaline_phosphatase_core_sf"/>
</dbReference>
<organism evidence="9 10">
    <name type="scientific">Porphyromonas catoniae F0037</name>
    <dbReference type="NCBI Taxonomy" id="1127696"/>
    <lineage>
        <taxon>Bacteria</taxon>
        <taxon>Pseudomonadati</taxon>
        <taxon>Bacteroidota</taxon>
        <taxon>Bacteroidia</taxon>
        <taxon>Bacteroidales</taxon>
        <taxon>Porphyromonadaceae</taxon>
        <taxon>Porphyromonas</taxon>
    </lineage>
</organism>
<dbReference type="PANTHER" id="PTHR30443:SF0">
    <property type="entry name" value="PHOSPHOETHANOLAMINE TRANSFERASE EPTA"/>
    <property type="match status" value="1"/>
</dbReference>
<dbReference type="PANTHER" id="PTHR30443">
    <property type="entry name" value="INNER MEMBRANE PROTEIN"/>
    <property type="match status" value="1"/>
</dbReference>
<reference evidence="9 10" key="1">
    <citation type="submission" date="2012-05" db="EMBL/GenBank/DDBJ databases">
        <authorList>
            <person name="Weinstock G."/>
            <person name="Sodergren E."/>
            <person name="Lobos E.A."/>
            <person name="Fulton L."/>
            <person name="Fulton R."/>
            <person name="Courtney L."/>
            <person name="Fronick C."/>
            <person name="O'Laughlin M."/>
            <person name="Godfrey J."/>
            <person name="Wilson R.M."/>
            <person name="Miner T."/>
            <person name="Farmer C."/>
            <person name="Delehaunty K."/>
            <person name="Cordes M."/>
            <person name="Minx P."/>
            <person name="Tomlinson C."/>
            <person name="Chen J."/>
            <person name="Wollam A."/>
            <person name="Pepin K.H."/>
            <person name="Bhonagiri V."/>
            <person name="Zhang X."/>
            <person name="Suruliraj S."/>
            <person name="Warren W."/>
            <person name="Mitreva M."/>
            <person name="Mardis E.R."/>
            <person name="Wilson R.K."/>
        </authorList>
    </citation>
    <scope>NUCLEOTIDE SEQUENCE [LARGE SCALE GENOMIC DNA]</scope>
    <source>
        <strain evidence="9 10">F0037</strain>
    </source>
</reference>
<dbReference type="CDD" id="cd16017">
    <property type="entry name" value="LptA"/>
    <property type="match status" value="1"/>
</dbReference>
<dbReference type="PATRIC" id="fig|1127696.3.peg.219"/>
<keyword evidence="6 7" id="KW-0472">Membrane</keyword>
<dbReference type="GO" id="GO:0009244">
    <property type="term" value="P:lipopolysaccharide core region biosynthetic process"/>
    <property type="evidence" value="ECO:0007669"/>
    <property type="project" value="TreeGrafter"/>
</dbReference>
<evidence type="ECO:0000256" key="4">
    <source>
        <dbReference type="ARBA" id="ARBA00022692"/>
    </source>
</evidence>
<keyword evidence="5 7" id="KW-1133">Transmembrane helix</keyword>
<feature type="transmembrane region" description="Helical" evidence="7">
    <location>
        <begin position="117"/>
        <end position="138"/>
    </location>
</feature>
<dbReference type="GO" id="GO:0016776">
    <property type="term" value="F:phosphotransferase activity, phosphate group as acceptor"/>
    <property type="evidence" value="ECO:0007669"/>
    <property type="project" value="TreeGrafter"/>
</dbReference>
<dbReference type="GO" id="GO:0005886">
    <property type="term" value="C:plasma membrane"/>
    <property type="evidence" value="ECO:0007669"/>
    <property type="project" value="UniProtKB-SubCell"/>
</dbReference>
<dbReference type="Gene3D" id="3.40.720.10">
    <property type="entry name" value="Alkaline Phosphatase, subunit A"/>
    <property type="match status" value="1"/>
</dbReference>
<accession>L1NGU8</accession>
<keyword evidence="4 7" id="KW-0812">Transmembrane</keyword>
<evidence type="ECO:0000256" key="1">
    <source>
        <dbReference type="ARBA" id="ARBA00004651"/>
    </source>
</evidence>
<dbReference type="SUPFAM" id="SSF53649">
    <property type="entry name" value="Alkaline phosphatase-like"/>
    <property type="match status" value="1"/>
</dbReference>
<evidence type="ECO:0000256" key="2">
    <source>
        <dbReference type="ARBA" id="ARBA00022475"/>
    </source>
</evidence>
<sequence>MNYWLQIKEFLLRGEQRIYYWIFTFSLLLPNVVLSVVMQQSMIGRVLNILLMLPLYMLVLLVAKRPGRVYWSLLVLVLLHMFQLVLLTIFSGSVVAVDMILNLFTSEPAEATELLSNILWPIIGSLVLYVPVLVLATFSARNPKTLTTRFRKRTALYALVLLIIALPIYIGAKRRFPYLHLRAEVYPMSVFYNMYLATKKLNQVFHYSYSSQDFAYGATSEHAEEEREVYVLVLGETSRAHSWSLYGYPRQTTPHLDTMSREALIPFRDVLTQSNTTYKSIPIILSPADASSAEELPRVRGILEAFKEAGFYTAFISNQPGNHSYVDFFAMQGDEHHSIRKELRREKRRLYDADMLPYLRQLLSSEHRKLFIVLHAYGAHFSYRDRYPACAQSFPVPRRYSGAAKDSLTLRNAYDNAIAETDRFLDGAIRLLGEQDRRSALLYVSDHGEDVYDDSRERFLHSSPDVSYYQLHVPLLLWFSPAYREAHPDMLRAVRANQHRAASTNAVFHTLLHIAGVKTRYRADSLSLASPSFAEGTRYYLNDRYECLPIEELDLAPEDLVLFKQKGLRIDPSLCVKP</sequence>
<dbReference type="InterPro" id="IPR040423">
    <property type="entry name" value="PEA_transferase"/>
</dbReference>
<dbReference type="RefSeq" id="WP_005468405.1">
    <property type="nucleotide sequence ID" value="NZ_KB291042.1"/>
</dbReference>
<feature type="transmembrane region" description="Helical" evidence="7">
    <location>
        <begin position="43"/>
        <end position="63"/>
    </location>
</feature>
<comment type="subcellular location">
    <subcellularLocation>
        <location evidence="1">Cell membrane</location>
        <topology evidence="1">Multi-pass membrane protein</topology>
    </subcellularLocation>
</comment>
<feature type="transmembrane region" description="Helical" evidence="7">
    <location>
        <begin position="154"/>
        <end position="172"/>
    </location>
</feature>
<dbReference type="InterPro" id="IPR000917">
    <property type="entry name" value="Sulfatase_N"/>
</dbReference>
<proteinExistence type="predicted"/>
<dbReference type="HOGENOM" id="CLU_018534_3_2_10"/>
<evidence type="ECO:0000313" key="9">
    <source>
        <dbReference type="EMBL" id="EKY02724.1"/>
    </source>
</evidence>
<feature type="transmembrane region" description="Helical" evidence="7">
    <location>
        <begin position="70"/>
        <end position="97"/>
    </location>
</feature>
<evidence type="ECO:0000313" key="10">
    <source>
        <dbReference type="Proteomes" id="UP000010408"/>
    </source>
</evidence>
<feature type="domain" description="Sulfatase N-terminal" evidence="8">
    <location>
        <begin position="230"/>
        <end position="517"/>
    </location>
</feature>
<gene>
    <name evidence="9" type="ORF">HMPREF9134_00266</name>
</gene>
<evidence type="ECO:0000256" key="5">
    <source>
        <dbReference type="ARBA" id="ARBA00022989"/>
    </source>
</evidence>
<feature type="transmembrane region" description="Helical" evidence="7">
    <location>
        <begin position="18"/>
        <end position="37"/>
    </location>
</feature>
<evidence type="ECO:0000256" key="7">
    <source>
        <dbReference type="SAM" id="Phobius"/>
    </source>
</evidence>
<dbReference type="AlphaFoldDB" id="L1NGU8"/>
<protein>
    <submittedName>
        <fullName evidence="9">Arylsulfatase</fullName>
    </submittedName>
</protein>
<dbReference type="Proteomes" id="UP000010408">
    <property type="component" value="Unassembled WGS sequence"/>
</dbReference>
<dbReference type="EMBL" id="AMEQ01000011">
    <property type="protein sequence ID" value="EKY02724.1"/>
    <property type="molecule type" value="Genomic_DNA"/>
</dbReference>
<keyword evidence="3" id="KW-0808">Transferase</keyword>
<keyword evidence="2" id="KW-1003">Cell membrane</keyword>
<name>L1NGU8_9PORP</name>
<evidence type="ECO:0000256" key="3">
    <source>
        <dbReference type="ARBA" id="ARBA00022679"/>
    </source>
</evidence>
<dbReference type="STRING" id="1127696.HMPREF9134_00266"/>
<evidence type="ECO:0000259" key="8">
    <source>
        <dbReference type="Pfam" id="PF00884"/>
    </source>
</evidence>
<dbReference type="Pfam" id="PF00884">
    <property type="entry name" value="Sulfatase"/>
    <property type="match status" value="1"/>
</dbReference>
<comment type="caution">
    <text evidence="9">The sequence shown here is derived from an EMBL/GenBank/DDBJ whole genome shotgun (WGS) entry which is preliminary data.</text>
</comment>
<evidence type="ECO:0000256" key="6">
    <source>
        <dbReference type="ARBA" id="ARBA00023136"/>
    </source>
</evidence>